<keyword evidence="5" id="KW-0966">Cell projection</keyword>
<dbReference type="AlphaFoldDB" id="A0A078A8X4"/>
<sequence length="305" mass="36152">MKGQSSTTELLQQVRSFQQQALMLRNSNILQLVQHSQFRYVFYEIFIPEGWSFEDYNEYETAGLLREETTEFNKRNSNTHISRANVEASTDPDDPEGTQYVSHFCFPFDYQFLAKEDKMSKRPYLLFQVNSVDDWNRHRIEGYGFLRLPIESGFHQIEIDTWRPRGSIMTEIHSFFLGGSVRVLKLEELIRTQHLDENGHIDIVNRFGLETEDAGKVKINLNVCSQNKSFFKYQRKEFNIMKIKEQQETKKRINQFKLQRTKDVNEKAKDDEEFNIRQNLNEFDIKDNGQMLSGPIGMLSRFEQR</sequence>
<dbReference type="EMBL" id="CCKQ01006676">
    <property type="protein sequence ID" value="CDW77997.1"/>
    <property type="molecule type" value="Genomic_DNA"/>
</dbReference>
<dbReference type="PROSITE" id="PS51381">
    <property type="entry name" value="C2_B9"/>
    <property type="match status" value="1"/>
</dbReference>
<gene>
    <name evidence="6" type="primary">Contig18794.g906</name>
    <name evidence="6" type="ORF">STYLEM_6966</name>
</gene>
<dbReference type="InterPro" id="IPR010796">
    <property type="entry name" value="C2_B9-type_dom"/>
</dbReference>
<dbReference type="OMA" id="RHACVNI"/>
<dbReference type="PANTHER" id="PTHR12968:SF4">
    <property type="entry name" value="TECTONIC-LIKE COMPLEX MEMBER MKS1"/>
    <property type="match status" value="1"/>
</dbReference>
<evidence type="ECO:0000313" key="6">
    <source>
        <dbReference type="EMBL" id="CDW77997.1"/>
    </source>
</evidence>
<dbReference type="OrthoDB" id="10263520at2759"/>
<keyword evidence="4" id="KW-0206">Cytoskeleton</keyword>
<keyword evidence="7" id="KW-1185">Reference proteome</keyword>
<keyword evidence="2" id="KW-0963">Cytoplasm</keyword>
<dbReference type="PANTHER" id="PTHR12968">
    <property type="entry name" value="B9 DOMAIN-CONTAINING"/>
    <property type="match status" value="1"/>
</dbReference>
<dbReference type="GO" id="GO:0060271">
    <property type="term" value="P:cilium assembly"/>
    <property type="evidence" value="ECO:0007669"/>
    <property type="project" value="TreeGrafter"/>
</dbReference>
<dbReference type="Pfam" id="PF07162">
    <property type="entry name" value="B9-C2"/>
    <property type="match status" value="1"/>
</dbReference>
<evidence type="ECO:0000256" key="2">
    <source>
        <dbReference type="ARBA" id="ARBA00022490"/>
    </source>
</evidence>
<reference evidence="6 7" key="1">
    <citation type="submission" date="2014-06" db="EMBL/GenBank/DDBJ databases">
        <authorList>
            <person name="Swart Estienne"/>
        </authorList>
    </citation>
    <scope>NUCLEOTIDE SEQUENCE [LARGE SCALE GENOMIC DNA]</scope>
    <source>
        <strain evidence="6 7">130c</strain>
    </source>
</reference>
<dbReference type="InParanoid" id="A0A078A8X4"/>
<proteinExistence type="predicted"/>
<comment type="subcellular location">
    <subcellularLocation>
        <location evidence="1">Cytoplasm</location>
        <location evidence="1">Cytoskeleton</location>
        <location evidence="1">Cilium basal body</location>
    </subcellularLocation>
</comment>
<name>A0A078A8X4_STYLE</name>
<evidence type="ECO:0000256" key="1">
    <source>
        <dbReference type="ARBA" id="ARBA00004120"/>
    </source>
</evidence>
<protein>
    <recommendedName>
        <fullName evidence="8">Meckel syndrome type 1 protein</fullName>
    </recommendedName>
</protein>
<keyword evidence="3" id="KW-0970">Cilium biogenesis/degradation</keyword>
<evidence type="ECO:0000313" key="7">
    <source>
        <dbReference type="Proteomes" id="UP000039865"/>
    </source>
</evidence>
<accession>A0A078A8X4</accession>
<evidence type="ECO:0008006" key="8">
    <source>
        <dbReference type="Google" id="ProtNLM"/>
    </source>
</evidence>
<evidence type="ECO:0000256" key="3">
    <source>
        <dbReference type="ARBA" id="ARBA00022794"/>
    </source>
</evidence>
<dbReference type="Proteomes" id="UP000039865">
    <property type="component" value="Unassembled WGS sequence"/>
</dbReference>
<organism evidence="6 7">
    <name type="scientific">Stylonychia lemnae</name>
    <name type="common">Ciliate</name>
    <dbReference type="NCBI Taxonomy" id="5949"/>
    <lineage>
        <taxon>Eukaryota</taxon>
        <taxon>Sar</taxon>
        <taxon>Alveolata</taxon>
        <taxon>Ciliophora</taxon>
        <taxon>Intramacronucleata</taxon>
        <taxon>Spirotrichea</taxon>
        <taxon>Stichotrichia</taxon>
        <taxon>Sporadotrichida</taxon>
        <taxon>Oxytrichidae</taxon>
        <taxon>Stylonychinae</taxon>
        <taxon>Stylonychia</taxon>
    </lineage>
</organism>
<dbReference type="GO" id="GO:0036038">
    <property type="term" value="C:MKS complex"/>
    <property type="evidence" value="ECO:0007669"/>
    <property type="project" value="TreeGrafter"/>
</dbReference>
<evidence type="ECO:0000256" key="5">
    <source>
        <dbReference type="ARBA" id="ARBA00023273"/>
    </source>
</evidence>
<evidence type="ECO:0000256" key="4">
    <source>
        <dbReference type="ARBA" id="ARBA00023212"/>
    </source>
</evidence>